<evidence type="ECO:0000313" key="1">
    <source>
        <dbReference type="EMBL" id="AHW62153.1"/>
    </source>
</evidence>
<evidence type="ECO:0000313" key="2">
    <source>
        <dbReference type="Proteomes" id="UP000023772"/>
    </source>
</evidence>
<dbReference type="EMBL" id="CP007451">
    <property type="protein sequence ID" value="AHW62153.1"/>
    <property type="molecule type" value="Genomic_DNA"/>
</dbReference>
<protein>
    <submittedName>
        <fullName evidence="1">Uncharacterized protein</fullName>
    </submittedName>
</protein>
<dbReference type="Proteomes" id="UP000023772">
    <property type="component" value="Chromosome"/>
</dbReference>
<sequence length="122" mass="14260">MITDLYNSSYRENYLSKLKSLIMNTKQLIIHLIGEQIRNQVLILALEKLGFDCTNYTLNISEVVLKLAGFNITADRLYQRYFELIEKAVEDTSYHDMDEKLAKWSEIIFNELQDIKLNGLPP</sequence>
<accession>A0ABN4D4S6</accession>
<organism evidence="1 2">
    <name type="scientific">Draconibacterium orientale</name>
    <dbReference type="NCBI Taxonomy" id="1168034"/>
    <lineage>
        <taxon>Bacteria</taxon>
        <taxon>Pseudomonadati</taxon>
        <taxon>Bacteroidota</taxon>
        <taxon>Bacteroidia</taxon>
        <taxon>Marinilabiliales</taxon>
        <taxon>Prolixibacteraceae</taxon>
        <taxon>Draconibacterium</taxon>
    </lineage>
</organism>
<reference evidence="1 2" key="1">
    <citation type="submission" date="2014-03" db="EMBL/GenBank/DDBJ databases">
        <title>Complete genome sequence of a deeply braunched marine Bacteroidia bacterium Draconibacterium orientale type strain FH5T.</title>
        <authorList>
            <person name="Li X."/>
            <person name="Wang X."/>
            <person name="Xie Z."/>
            <person name="Du Z."/>
            <person name="Chen G."/>
        </authorList>
    </citation>
    <scope>NUCLEOTIDE SEQUENCE [LARGE SCALE GENOMIC DNA]</scope>
    <source>
        <strain evidence="1 2">FH5</strain>
    </source>
</reference>
<gene>
    <name evidence="1" type="ORF">FH5T_16235</name>
</gene>
<name>A0ABN4D4S6_9BACT</name>
<proteinExistence type="predicted"/>
<keyword evidence="2" id="KW-1185">Reference proteome</keyword>